<organism evidence="1 3">
    <name type="scientific">Neomoorella thermoacetica</name>
    <name type="common">Clostridium thermoaceticum</name>
    <dbReference type="NCBI Taxonomy" id="1525"/>
    <lineage>
        <taxon>Bacteria</taxon>
        <taxon>Bacillati</taxon>
        <taxon>Bacillota</taxon>
        <taxon>Clostridia</taxon>
        <taxon>Neomoorellales</taxon>
        <taxon>Neomoorellaceae</taxon>
        <taxon>Neomoorella</taxon>
    </lineage>
</organism>
<gene>
    <name evidence="1" type="ORF">Maut_01879</name>
    <name evidence="2" type="ORF">MTAT_09580</name>
</gene>
<dbReference type="EMBL" id="CP017019">
    <property type="protein sequence ID" value="AOQ24316.1"/>
    <property type="molecule type" value="Genomic_DNA"/>
</dbReference>
<keyword evidence="4" id="KW-1185">Reference proteome</keyword>
<reference evidence="2 4" key="2">
    <citation type="submission" date="2019-05" db="EMBL/GenBank/DDBJ databases">
        <title>Genome sequence of Moorella thermoacetica ATCC 33924.</title>
        <authorList>
            <person name="Poehlein A."/>
            <person name="Bengelsdorf F.R."/>
            <person name="Duerre P."/>
            <person name="Daniel R."/>
        </authorList>
    </citation>
    <scope>NUCLEOTIDE SEQUENCE [LARGE SCALE GENOMIC DNA]</scope>
    <source>
        <strain evidence="2 4">ATCC 33924</strain>
    </source>
</reference>
<dbReference type="AlphaFoldDB" id="A0A1D7XBL2"/>
<proteinExistence type="predicted"/>
<dbReference type="Proteomes" id="UP000322283">
    <property type="component" value="Unassembled WGS sequence"/>
</dbReference>
<reference evidence="1 3" key="1">
    <citation type="submission" date="2016-08" db="EMBL/GenBank/DDBJ databases">
        <title>Moorella thermoacetica DSM 103132.</title>
        <authorList>
            <person name="Jendresen C.B."/>
            <person name="Redl S.M."/>
            <person name="Jensen T.O."/>
            <person name="Nielsen A.T."/>
        </authorList>
    </citation>
    <scope>NUCLEOTIDE SEQUENCE [LARGE SCALE GENOMIC DNA]</scope>
    <source>
        <strain evidence="1 3">DSM 103132</strain>
    </source>
</reference>
<dbReference type="Proteomes" id="UP000094598">
    <property type="component" value="Chromosome"/>
</dbReference>
<accession>A0A1D7XBL2</accession>
<dbReference type="KEGG" id="mtho:MOTHE_c15820"/>
<evidence type="ECO:0000313" key="1">
    <source>
        <dbReference type="EMBL" id="AOQ24316.1"/>
    </source>
</evidence>
<dbReference type="KEGG" id="mthz:MOTHA_c16670"/>
<evidence type="ECO:0000313" key="4">
    <source>
        <dbReference type="Proteomes" id="UP000322283"/>
    </source>
</evidence>
<sequence>MEELLKQILNELHTLNNRVGNLEPGQESMNARLI</sequence>
<evidence type="ECO:0000313" key="3">
    <source>
        <dbReference type="Proteomes" id="UP000094598"/>
    </source>
</evidence>
<protein>
    <submittedName>
        <fullName evidence="1">Uncharacterized protein</fullName>
    </submittedName>
</protein>
<dbReference type="EMBL" id="VCDX01000002">
    <property type="protein sequence ID" value="TYL14723.1"/>
    <property type="molecule type" value="Genomic_DNA"/>
</dbReference>
<name>A0A1D7XBL2_NEOTH</name>
<evidence type="ECO:0000313" key="2">
    <source>
        <dbReference type="EMBL" id="TYL14723.1"/>
    </source>
</evidence>